<sequence length="244" mass="27433">MSLISKIATKVGTVVGVGCTLHCFFEYIADFVVCSGESMQPTLSSNNILLCNKLAQRLNKIQRNDIIIAVHPVSPKSLICKRIIGCEGDMIIMNDKDDTDNSETQTIIIKRGSCWLEGDNRINSTDSRNYGQIPVGLIKSKVVARLPWMKNCSKEIHERYGARPACLWAVIIDEYNNPKEIQKCSKIGDIHLSACDVLRLKEHVRECSLCEYDKCNRLKGFNSSEKFSFNTLLWIISSIISSLL</sequence>
<evidence type="ECO:0000259" key="11">
    <source>
        <dbReference type="Pfam" id="PF10502"/>
    </source>
</evidence>
<evidence type="ECO:0000256" key="4">
    <source>
        <dbReference type="ARBA" id="ARBA00022792"/>
    </source>
</evidence>
<gene>
    <name evidence="12" type="ORF">CHIRRI_LOCUS6386</name>
</gene>
<name>A0A9N9WTG6_9DIPT</name>
<dbReference type="Pfam" id="PF10502">
    <property type="entry name" value="Peptidase_S26"/>
    <property type="match status" value="2"/>
</dbReference>
<dbReference type="NCBIfam" id="TIGR02227">
    <property type="entry name" value="sigpep_I_bact"/>
    <property type="match status" value="1"/>
</dbReference>
<reference evidence="12" key="1">
    <citation type="submission" date="2022-01" db="EMBL/GenBank/DDBJ databases">
        <authorList>
            <person name="King R."/>
        </authorList>
    </citation>
    <scope>NUCLEOTIDE SEQUENCE</scope>
</reference>
<dbReference type="GO" id="GO:0006465">
    <property type="term" value="P:signal peptide processing"/>
    <property type="evidence" value="ECO:0007669"/>
    <property type="project" value="InterPro"/>
</dbReference>
<dbReference type="PANTHER" id="PTHR12383:SF16">
    <property type="entry name" value="MITOCHONDRIAL INNER MEMBRANE PROTEASE SUBUNIT 1"/>
    <property type="match status" value="1"/>
</dbReference>
<dbReference type="PRINTS" id="PR00727">
    <property type="entry name" value="LEADERPTASE"/>
</dbReference>
<protein>
    <recommendedName>
        <fullName evidence="10">Mitochondrial inner membrane protease subunit</fullName>
        <ecNumber evidence="10">3.4.21.-</ecNumber>
    </recommendedName>
</protein>
<feature type="active site" evidence="9">
    <location>
        <position position="38"/>
    </location>
</feature>
<evidence type="ECO:0000256" key="3">
    <source>
        <dbReference type="ARBA" id="ARBA00022670"/>
    </source>
</evidence>
<evidence type="ECO:0000256" key="2">
    <source>
        <dbReference type="ARBA" id="ARBA00011805"/>
    </source>
</evidence>
<keyword evidence="6 10" id="KW-0496">Mitochondrion</keyword>
<evidence type="ECO:0000256" key="9">
    <source>
        <dbReference type="PIRSR" id="PIRSR600223-1"/>
    </source>
</evidence>
<keyword evidence="5 10" id="KW-0378">Hydrolase</keyword>
<dbReference type="Proteomes" id="UP001153620">
    <property type="component" value="Chromosome 2"/>
</dbReference>
<comment type="subcellular location">
    <subcellularLocation>
        <location evidence="1 10">Mitochondrion inner membrane</location>
    </subcellularLocation>
</comment>
<keyword evidence="4 10" id="KW-0999">Mitochondrion inner membrane</keyword>
<accession>A0A9N9WTG6</accession>
<evidence type="ECO:0000256" key="10">
    <source>
        <dbReference type="RuleBase" id="RU362041"/>
    </source>
</evidence>
<dbReference type="EMBL" id="OU895878">
    <property type="protein sequence ID" value="CAG9803486.1"/>
    <property type="molecule type" value="Genomic_DNA"/>
</dbReference>
<evidence type="ECO:0000256" key="6">
    <source>
        <dbReference type="ARBA" id="ARBA00023128"/>
    </source>
</evidence>
<organism evidence="12 13">
    <name type="scientific">Chironomus riparius</name>
    <dbReference type="NCBI Taxonomy" id="315576"/>
    <lineage>
        <taxon>Eukaryota</taxon>
        <taxon>Metazoa</taxon>
        <taxon>Ecdysozoa</taxon>
        <taxon>Arthropoda</taxon>
        <taxon>Hexapoda</taxon>
        <taxon>Insecta</taxon>
        <taxon>Pterygota</taxon>
        <taxon>Neoptera</taxon>
        <taxon>Endopterygota</taxon>
        <taxon>Diptera</taxon>
        <taxon>Nematocera</taxon>
        <taxon>Chironomoidea</taxon>
        <taxon>Chironomidae</taxon>
        <taxon>Chironominae</taxon>
        <taxon>Chironomus</taxon>
    </lineage>
</organism>
<dbReference type="CDD" id="cd06530">
    <property type="entry name" value="S26_SPase_I"/>
    <property type="match status" value="1"/>
</dbReference>
<evidence type="ECO:0000256" key="7">
    <source>
        <dbReference type="ARBA" id="ARBA00023136"/>
    </source>
</evidence>
<dbReference type="InterPro" id="IPR019533">
    <property type="entry name" value="Peptidase_S26"/>
</dbReference>
<feature type="active site" evidence="9">
    <location>
        <position position="81"/>
    </location>
</feature>
<proteinExistence type="inferred from homology"/>
<comment type="subunit">
    <text evidence="2">Heterodimer of 2 subunits, IMMPL1 and IMMPL2.</text>
</comment>
<keyword evidence="7" id="KW-0472">Membrane</keyword>
<keyword evidence="3 10" id="KW-0645">Protease</keyword>
<evidence type="ECO:0000313" key="12">
    <source>
        <dbReference type="EMBL" id="CAG9803486.1"/>
    </source>
</evidence>
<evidence type="ECO:0000256" key="8">
    <source>
        <dbReference type="ARBA" id="ARBA00038445"/>
    </source>
</evidence>
<dbReference type="SUPFAM" id="SSF51306">
    <property type="entry name" value="LexA/Signal peptidase"/>
    <property type="match status" value="1"/>
</dbReference>
<keyword evidence="13" id="KW-1185">Reference proteome</keyword>
<dbReference type="OrthoDB" id="308440at2759"/>
<dbReference type="PANTHER" id="PTHR12383">
    <property type="entry name" value="PROTEASE FAMILY S26 MITOCHONDRIAL INNER MEMBRANE PROTEASE-RELATED"/>
    <property type="match status" value="1"/>
</dbReference>
<dbReference type="InterPro" id="IPR036286">
    <property type="entry name" value="LexA/Signal_pep-like_sf"/>
</dbReference>
<dbReference type="InterPro" id="IPR000223">
    <property type="entry name" value="Pept_S26A_signal_pept_1"/>
</dbReference>
<evidence type="ECO:0000313" key="13">
    <source>
        <dbReference type="Proteomes" id="UP001153620"/>
    </source>
</evidence>
<evidence type="ECO:0000256" key="5">
    <source>
        <dbReference type="ARBA" id="ARBA00022801"/>
    </source>
</evidence>
<dbReference type="InterPro" id="IPR019756">
    <property type="entry name" value="Pept_S26A_signal_pept_1_Ser-AS"/>
</dbReference>
<dbReference type="Gene3D" id="2.10.109.10">
    <property type="entry name" value="Umud Fragment, subunit A"/>
    <property type="match status" value="1"/>
</dbReference>
<evidence type="ECO:0000256" key="1">
    <source>
        <dbReference type="ARBA" id="ARBA00004273"/>
    </source>
</evidence>
<dbReference type="GO" id="GO:0006627">
    <property type="term" value="P:protein processing involved in protein targeting to mitochondrion"/>
    <property type="evidence" value="ECO:0007669"/>
    <property type="project" value="TreeGrafter"/>
</dbReference>
<dbReference type="InterPro" id="IPR052064">
    <property type="entry name" value="Mito_IMP1_subunit"/>
</dbReference>
<dbReference type="AlphaFoldDB" id="A0A9N9WTG6"/>
<dbReference type="GO" id="GO:0004252">
    <property type="term" value="F:serine-type endopeptidase activity"/>
    <property type="evidence" value="ECO:0007669"/>
    <property type="project" value="InterPro"/>
</dbReference>
<dbReference type="GO" id="GO:0042720">
    <property type="term" value="C:mitochondrial inner membrane peptidase complex"/>
    <property type="evidence" value="ECO:0007669"/>
    <property type="project" value="TreeGrafter"/>
</dbReference>
<reference evidence="12" key="2">
    <citation type="submission" date="2022-10" db="EMBL/GenBank/DDBJ databases">
        <authorList>
            <consortium name="ENA_rothamsted_submissions"/>
            <consortium name="culmorum"/>
            <person name="King R."/>
        </authorList>
    </citation>
    <scope>NUCLEOTIDE SEQUENCE</scope>
</reference>
<dbReference type="PROSITE" id="PS00501">
    <property type="entry name" value="SPASE_I_1"/>
    <property type="match status" value="1"/>
</dbReference>
<feature type="domain" description="Peptidase S26" evidence="11">
    <location>
        <begin position="104"/>
        <end position="145"/>
    </location>
</feature>
<feature type="domain" description="Peptidase S26" evidence="11">
    <location>
        <begin position="21"/>
        <end position="96"/>
    </location>
</feature>
<comment type="similarity">
    <text evidence="8">Belongs to the peptidase S26 family. IMP1 subfamily.</text>
</comment>
<dbReference type="EC" id="3.4.21.-" evidence="10"/>